<dbReference type="InterPro" id="IPR011701">
    <property type="entry name" value="MFS"/>
</dbReference>
<keyword evidence="3 6" id="KW-1133">Transmembrane helix</keyword>
<evidence type="ECO:0000256" key="2">
    <source>
        <dbReference type="ARBA" id="ARBA00022692"/>
    </source>
</evidence>
<gene>
    <name evidence="8" type="ORF">OUZ56_000072</name>
</gene>
<dbReference type="InterPro" id="IPR050382">
    <property type="entry name" value="MFS_Na/Anion_cotransporter"/>
</dbReference>
<dbReference type="PANTHER" id="PTHR11662">
    <property type="entry name" value="SOLUTE CARRIER FAMILY 17"/>
    <property type="match status" value="1"/>
</dbReference>
<feature type="transmembrane region" description="Helical" evidence="6">
    <location>
        <begin position="408"/>
        <end position="427"/>
    </location>
</feature>
<feature type="transmembrane region" description="Helical" evidence="6">
    <location>
        <begin position="308"/>
        <end position="325"/>
    </location>
</feature>
<feature type="region of interest" description="Disordered" evidence="5">
    <location>
        <begin position="511"/>
        <end position="532"/>
    </location>
</feature>
<feature type="transmembrane region" description="Helical" evidence="6">
    <location>
        <begin position="56"/>
        <end position="74"/>
    </location>
</feature>
<evidence type="ECO:0000256" key="5">
    <source>
        <dbReference type="SAM" id="MobiDB-lite"/>
    </source>
</evidence>
<feature type="transmembrane region" description="Helical" evidence="6">
    <location>
        <begin position="439"/>
        <end position="461"/>
    </location>
</feature>
<dbReference type="PANTHER" id="PTHR11662:SF457">
    <property type="entry name" value="MAJOR FACILITATOR SUPERFAMILY TRANSPORTER 3"/>
    <property type="match status" value="1"/>
</dbReference>
<dbReference type="InterPro" id="IPR020846">
    <property type="entry name" value="MFS_dom"/>
</dbReference>
<proteinExistence type="predicted"/>
<evidence type="ECO:0000313" key="8">
    <source>
        <dbReference type="EMBL" id="KAK4018002.1"/>
    </source>
</evidence>
<organism evidence="8 9">
    <name type="scientific">Daphnia magna</name>
    <dbReference type="NCBI Taxonomy" id="35525"/>
    <lineage>
        <taxon>Eukaryota</taxon>
        <taxon>Metazoa</taxon>
        <taxon>Ecdysozoa</taxon>
        <taxon>Arthropoda</taxon>
        <taxon>Crustacea</taxon>
        <taxon>Branchiopoda</taxon>
        <taxon>Diplostraca</taxon>
        <taxon>Cladocera</taxon>
        <taxon>Anomopoda</taxon>
        <taxon>Daphniidae</taxon>
        <taxon>Daphnia</taxon>
    </lineage>
</organism>
<name>A0ABQ9ZYL8_9CRUS</name>
<reference evidence="8 9" key="1">
    <citation type="journal article" date="2023" name="Nucleic Acids Res.">
        <title>The hologenome of Daphnia magna reveals possible DNA methylation and microbiome-mediated evolution of the host genome.</title>
        <authorList>
            <person name="Chaturvedi A."/>
            <person name="Li X."/>
            <person name="Dhandapani V."/>
            <person name="Marshall H."/>
            <person name="Kissane S."/>
            <person name="Cuenca-Cambronero M."/>
            <person name="Asole G."/>
            <person name="Calvet F."/>
            <person name="Ruiz-Romero M."/>
            <person name="Marangio P."/>
            <person name="Guigo R."/>
            <person name="Rago D."/>
            <person name="Mirbahai L."/>
            <person name="Eastwood N."/>
            <person name="Colbourne J.K."/>
            <person name="Zhou J."/>
            <person name="Mallon E."/>
            <person name="Orsini L."/>
        </authorList>
    </citation>
    <scope>NUCLEOTIDE SEQUENCE [LARGE SCALE GENOMIC DNA]</scope>
    <source>
        <strain evidence="8">LRV0_1</strain>
    </source>
</reference>
<evidence type="ECO:0000313" key="9">
    <source>
        <dbReference type="Proteomes" id="UP001234178"/>
    </source>
</evidence>
<keyword evidence="9" id="KW-1185">Reference proteome</keyword>
<feature type="domain" description="Major facilitator superfamily (MFS) profile" evidence="7">
    <location>
        <begin position="52"/>
        <end position="500"/>
    </location>
</feature>
<feature type="transmembrane region" description="Helical" evidence="6">
    <location>
        <begin position="383"/>
        <end position="402"/>
    </location>
</feature>
<dbReference type="Gene3D" id="1.20.1250.20">
    <property type="entry name" value="MFS general substrate transporter like domains"/>
    <property type="match status" value="1"/>
</dbReference>
<feature type="transmembrane region" description="Helical" evidence="6">
    <location>
        <begin position="34"/>
        <end position="50"/>
    </location>
</feature>
<comment type="subcellular location">
    <subcellularLocation>
        <location evidence="1">Membrane</location>
        <topology evidence="1">Multi-pass membrane protein</topology>
    </subcellularLocation>
</comment>
<dbReference type="InterPro" id="IPR036259">
    <property type="entry name" value="MFS_trans_sf"/>
</dbReference>
<evidence type="ECO:0000256" key="4">
    <source>
        <dbReference type="ARBA" id="ARBA00023136"/>
    </source>
</evidence>
<dbReference type="CDD" id="cd17318">
    <property type="entry name" value="MFS_SLC17"/>
    <property type="match status" value="1"/>
</dbReference>
<dbReference type="PROSITE" id="PS50850">
    <property type="entry name" value="MFS"/>
    <property type="match status" value="1"/>
</dbReference>
<evidence type="ECO:0000259" key="7">
    <source>
        <dbReference type="PROSITE" id="PS50850"/>
    </source>
</evidence>
<keyword evidence="4 6" id="KW-0472">Membrane</keyword>
<feature type="transmembrane region" description="Helical" evidence="6">
    <location>
        <begin position="150"/>
        <end position="169"/>
    </location>
</feature>
<feature type="transmembrane region" description="Helical" evidence="6">
    <location>
        <begin position="243"/>
        <end position="262"/>
    </location>
</feature>
<sequence length="532" mass="57619">MVSVFFLTTLLYGQKGMDTSHVGSVKRACIPARYIFTALVSIGLAIIYGLKVNLSVAIVVMINSTELALMALAADDHHNSHHGTNESASLNPEFACPAPDTGSNVTVAVQDGPFAWPEPTQGLVLGAYFWGYILTQIPGGRVAEMFSAKWVIWGSVLVNVVFTILTPLAANLSYIAVLVVRFIEGLGAGVSLPAIHVMLTKWALPQERNMISSLAYAGMALGTVISLPFSGILAAAFGWEAVFYVQGGLAMVWCLLWLIFVYDSPQDHPRIHPVELELFETSMQGGGGGHGHSNLPVPWKALLKSGPFWAILVAHTCNNFGWYMLLVELPTYMKHILRFNISENAGLSAVPYLSLWLFSVVWSNRLDWAKSKGWITTTTVRKLSTAVGSLLPALCFVGVSFAGCDRQAAVALMTLGTMFIAGMYCGFLSNHIDIASNYAGTLMALTNTAATIPGFIVPVFVGEMTHGNQSLGQWQIIFFTTSAVLLVELIVYTLLASGEEQPWNRAYTTAAEGKNGTHMSPEEEKLNQTSRA</sequence>
<feature type="transmembrane region" description="Helical" evidence="6">
    <location>
        <begin position="473"/>
        <end position="495"/>
    </location>
</feature>
<dbReference type="Proteomes" id="UP001234178">
    <property type="component" value="Unassembled WGS sequence"/>
</dbReference>
<dbReference type="EMBL" id="JAOYFB010000036">
    <property type="protein sequence ID" value="KAK4018002.1"/>
    <property type="molecule type" value="Genomic_DNA"/>
</dbReference>
<keyword evidence="2 6" id="KW-0812">Transmembrane</keyword>
<accession>A0ABQ9ZYL8</accession>
<protein>
    <recommendedName>
        <fullName evidence="7">Major facilitator superfamily (MFS) profile domain-containing protein</fullName>
    </recommendedName>
</protein>
<evidence type="ECO:0000256" key="3">
    <source>
        <dbReference type="ARBA" id="ARBA00022989"/>
    </source>
</evidence>
<dbReference type="SUPFAM" id="SSF103473">
    <property type="entry name" value="MFS general substrate transporter"/>
    <property type="match status" value="1"/>
</dbReference>
<feature type="transmembrane region" description="Helical" evidence="6">
    <location>
        <begin position="345"/>
        <end position="362"/>
    </location>
</feature>
<evidence type="ECO:0000256" key="1">
    <source>
        <dbReference type="ARBA" id="ARBA00004141"/>
    </source>
</evidence>
<comment type="caution">
    <text evidence="8">The sequence shown here is derived from an EMBL/GenBank/DDBJ whole genome shotgun (WGS) entry which is preliminary data.</text>
</comment>
<feature type="transmembrane region" description="Helical" evidence="6">
    <location>
        <begin position="175"/>
        <end position="199"/>
    </location>
</feature>
<evidence type="ECO:0000256" key="6">
    <source>
        <dbReference type="SAM" id="Phobius"/>
    </source>
</evidence>
<dbReference type="Pfam" id="PF07690">
    <property type="entry name" value="MFS_1"/>
    <property type="match status" value="1"/>
</dbReference>
<feature type="transmembrane region" description="Helical" evidence="6">
    <location>
        <begin position="211"/>
        <end position="237"/>
    </location>
</feature>